<dbReference type="GO" id="GO:0043138">
    <property type="term" value="F:3'-5' DNA helicase activity"/>
    <property type="evidence" value="ECO:0007669"/>
    <property type="project" value="UniProtKB-EC"/>
</dbReference>
<dbReference type="Pfam" id="PF18319">
    <property type="entry name" value="Zn_ribbon_PriA"/>
    <property type="match status" value="1"/>
</dbReference>
<evidence type="ECO:0000256" key="9">
    <source>
        <dbReference type="ARBA" id="ARBA00023125"/>
    </source>
</evidence>
<dbReference type="Pfam" id="PF17764">
    <property type="entry name" value="PriA_3primeBD"/>
    <property type="match status" value="1"/>
</dbReference>
<dbReference type="InterPro" id="IPR042115">
    <property type="entry name" value="PriA_3primeBD_sf"/>
</dbReference>
<feature type="binding site" evidence="12">
    <location>
        <position position="517"/>
    </location>
    <ligand>
        <name>Zn(2+)</name>
        <dbReference type="ChEBI" id="CHEBI:29105"/>
        <label>1</label>
    </ligand>
</feature>
<feature type="binding site" evidence="12">
    <location>
        <position position="544"/>
    </location>
    <ligand>
        <name>Zn(2+)</name>
        <dbReference type="ChEBI" id="CHEBI:29105"/>
        <label>2</label>
    </ligand>
</feature>
<comment type="catalytic activity">
    <reaction evidence="12">
        <text>Couples ATP hydrolysis with the unwinding of duplex DNA by translocating in the 3'-5' direction.</text>
        <dbReference type="EC" id="5.6.2.4"/>
    </reaction>
</comment>
<comment type="similarity">
    <text evidence="12">Belongs to the helicase family. PriA subfamily.</text>
</comment>
<dbReference type="RefSeq" id="WP_150033024.1">
    <property type="nucleotide sequence ID" value="NZ_VWSH01000003.1"/>
</dbReference>
<dbReference type="PANTHER" id="PTHR30580">
    <property type="entry name" value="PRIMOSOMAL PROTEIN N"/>
    <property type="match status" value="1"/>
</dbReference>
<feature type="binding site" evidence="12">
    <location>
        <position position="557"/>
    </location>
    <ligand>
        <name>Zn(2+)</name>
        <dbReference type="ChEBI" id="CHEBI:29105"/>
        <label>1</label>
    </ligand>
</feature>
<dbReference type="GO" id="GO:0016887">
    <property type="term" value="F:ATP hydrolysis activity"/>
    <property type="evidence" value="ECO:0007669"/>
    <property type="project" value="RHEA"/>
</dbReference>
<dbReference type="CDD" id="cd17929">
    <property type="entry name" value="DEXHc_priA"/>
    <property type="match status" value="1"/>
</dbReference>
<dbReference type="SMART" id="SM00487">
    <property type="entry name" value="DEXDc"/>
    <property type="match status" value="1"/>
</dbReference>
<dbReference type="GO" id="GO:0008270">
    <property type="term" value="F:zinc ion binding"/>
    <property type="evidence" value="ECO:0007669"/>
    <property type="project" value="UniProtKB-UniRule"/>
</dbReference>
<evidence type="ECO:0000256" key="4">
    <source>
        <dbReference type="ARBA" id="ARBA00022741"/>
    </source>
</evidence>
<dbReference type="InterPro" id="IPR014001">
    <property type="entry name" value="Helicase_ATP-bd"/>
</dbReference>
<dbReference type="InterPro" id="IPR001650">
    <property type="entry name" value="Helicase_C-like"/>
</dbReference>
<accession>A0A5M6CDS7</accession>
<evidence type="ECO:0000256" key="8">
    <source>
        <dbReference type="ARBA" id="ARBA00022840"/>
    </source>
</evidence>
<dbReference type="EC" id="5.6.2.4" evidence="12"/>
<dbReference type="Gene3D" id="3.40.50.300">
    <property type="entry name" value="P-loop containing nucleotide triphosphate hydrolases"/>
    <property type="match status" value="2"/>
</dbReference>
<dbReference type="Pfam" id="PF00271">
    <property type="entry name" value="Helicase_C"/>
    <property type="match status" value="1"/>
</dbReference>
<feature type="binding site" evidence="12">
    <location>
        <position position="560"/>
    </location>
    <ligand>
        <name>Zn(2+)</name>
        <dbReference type="ChEBI" id="CHEBI:29105"/>
        <label>1</label>
    </ligand>
</feature>
<evidence type="ECO:0000256" key="11">
    <source>
        <dbReference type="ARBA" id="ARBA00048988"/>
    </source>
</evidence>
<feature type="domain" description="Helicase C-terminal" evidence="15">
    <location>
        <begin position="538"/>
        <end position="705"/>
    </location>
</feature>
<dbReference type="Pfam" id="PF00270">
    <property type="entry name" value="DEAD"/>
    <property type="match status" value="1"/>
</dbReference>
<evidence type="ECO:0000313" key="17">
    <source>
        <dbReference type="Proteomes" id="UP000323632"/>
    </source>
</evidence>
<dbReference type="GO" id="GO:0005524">
    <property type="term" value="F:ATP binding"/>
    <property type="evidence" value="ECO:0007669"/>
    <property type="project" value="UniProtKB-UniRule"/>
</dbReference>
<dbReference type="Proteomes" id="UP000323632">
    <property type="component" value="Unassembled WGS sequence"/>
</dbReference>
<dbReference type="InterPro" id="IPR040498">
    <property type="entry name" value="PriA_CRR"/>
</dbReference>
<evidence type="ECO:0000256" key="13">
    <source>
        <dbReference type="SAM" id="Coils"/>
    </source>
</evidence>
<evidence type="ECO:0000259" key="15">
    <source>
        <dbReference type="PROSITE" id="PS51194"/>
    </source>
</evidence>
<evidence type="ECO:0000256" key="5">
    <source>
        <dbReference type="ARBA" id="ARBA00022801"/>
    </source>
</evidence>
<evidence type="ECO:0000256" key="6">
    <source>
        <dbReference type="ARBA" id="ARBA00022806"/>
    </source>
</evidence>
<keyword evidence="6 12" id="KW-0347">Helicase</keyword>
<dbReference type="GO" id="GO:0003677">
    <property type="term" value="F:DNA binding"/>
    <property type="evidence" value="ECO:0007669"/>
    <property type="project" value="UniProtKB-UniRule"/>
</dbReference>
<comment type="cofactor">
    <cofactor evidence="12">
        <name>Zn(2+)</name>
        <dbReference type="ChEBI" id="CHEBI:29105"/>
    </cofactor>
    <text evidence="12">Binds 2 zinc ions per subunit.</text>
</comment>
<dbReference type="InterPro" id="IPR041236">
    <property type="entry name" value="PriA_C"/>
</dbReference>
<feature type="binding site" evidence="12">
    <location>
        <position position="520"/>
    </location>
    <ligand>
        <name>Zn(2+)</name>
        <dbReference type="ChEBI" id="CHEBI:29105"/>
        <label>1</label>
    </ligand>
</feature>
<reference evidence="16 17" key="1">
    <citation type="submission" date="2019-09" db="EMBL/GenBank/DDBJ databases">
        <title>Genome sequence and assembly of Taibaiella sp.</title>
        <authorList>
            <person name="Chhetri G."/>
        </authorList>
    </citation>
    <scope>NUCLEOTIDE SEQUENCE [LARGE SCALE GENOMIC DNA]</scope>
    <source>
        <strain evidence="16 17">KVB11</strain>
    </source>
</reference>
<dbReference type="PANTHER" id="PTHR30580:SF0">
    <property type="entry name" value="PRIMOSOMAL PROTEIN N"/>
    <property type="match status" value="1"/>
</dbReference>
<evidence type="ECO:0000256" key="7">
    <source>
        <dbReference type="ARBA" id="ARBA00022833"/>
    </source>
</evidence>
<keyword evidence="1 12" id="KW-0639">Primosome</keyword>
<dbReference type="Pfam" id="PF18074">
    <property type="entry name" value="PriA_C"/>
    <property type="match status" value="1"/>
</dbReference>
<dbReference type="GO" id="GO:0006270">
    <property type="term" value="P:DNA replication initiation"/>
    <property type="evidence" value="ECO:0007669"/>
    <property type="project" value="TreeGrafter"/>
</dbReference>
<keyword evidence="2 12" id="KW-0235">DNA replication</keyword>
<keyword evidence="5 12" id="KW-0378">Hydrolase</keyword>
<dbReference type="SMART" id="SM00490">
    <property type="entry name" value="HELICc"/>
    <property type="match status" value="1"/>
</dbReference>
<comment type="catalytic activity">
    <reaction evidence="11 12">
        <text>ATP + H2O = ADP + phosphate + H(+)</text>
        <dbReference type="Rhea" id="RHEA:13065"/>
        <dbReference type="ChEBI" id="CHEBI:15377"/>
        <dbReference type="ChEBI" id="CHEBI:15378"/>
        <dbReference type="ChEBI" id="CHEBI:30616"/>
        <dbReference type="ChEBI" id="CHEBI:43474"/>
        <dbReference type="ChEBI" id="CHEBI:456216"/>
        <dbReference type="EC" id="5.6.2.4"/>
    </reaction>
</comment>
<sequence length="811" mass="92043">MQFAEIILPLNLPNTLTYGVPVEWQGKILPGMRVEVNLGKNKMFAGIVAFLHDQKPEAYSIKPIRNVIDEEPVVLPVQMQFWQWVSQYYLCSIGEVMNAALPAHLKLMSESLLIWNELYDTPPLDLSDNAFIIAEALHIRKQLTIGEVRQLLEGKNTSKAINELLELEVATVTEILEEKYKAKTERFVFLEKSFEEDEAKLSKLFDELKKAPKQLELLMTFFQMKQQSAVAVPELLKKAKATSSQLNTLVEKGVLRLESIALDRLALLEEKKIAFELNTHQQEAFEKIKEDWQKHKVALLHGVTGSGKTLIYVQLIKEAIANGKQALFLLPEIALTTQVVSRLRAYFGDELGVYHSRFTNNERVEIWNKVKEGKYKAIIGPRSAVWLPFQHLETIIVDEEHDNSFKQYEPSPRFHARDAAIYLSTLHDAKVLLGSATPSLESAYNAQKGKYAYIQLNKRYGDVAMPLVEIVSAKNTQAALSNILTLNLLEKITETLALGKQVILFQNKRGYAPFLICGSCGWVAHCKYCDVSLTYHKATDRLHCHYCGSQSAVFKHCPQCGNMKIVAKSFGTEKIEEELQRIFPKVKTARLDWDSVKGKNKLSQLIEDFTKGRIDILVGTQMVVKGLDFENVGLVGILSADSLLSYPDFRVNERGFQLMEQVSGRAGRADGKGQVIIQTFNMQHPVLQWVKDHDFRSFYHIESGSRQQFGYPPFSRMIKLTIKHREIKKAEQGAQQLAEELKKIKNIHIQGPAEALVSRVRNYYIQEIWLKLPNDPAFLQHTKGMIAIAMNATMQKRGNSALQIAADVDPY</sequence>
<dbReference type="InterPro" id="IPR005259">
    <property type="entry name" value="PriA"/>
</dbReference>
<comment type="function">
    <text evidence="12">Initiates the restart of stalled replication forks, which reloads the replicative helicase on sites other than the origin of replication. Recognizes and binds to abandoned replication forks and remodels them to uncover a helicase loading site. Promotes assembly of the primosome at these replication forks.</text>
</comment>
<dbReference type="SUPFAM" id="SSF52540">
    <property type="entry name" value="P-loop containing nucleoside triphosphate hydrolases"/>
    <property type="match status" value="2"/>
</dbReference>
<dbReference type="GO" id="GO:1990077">
    <property type="term" value="C:primosome complex"/>
    <property type="evidence" value="ECO:0007669"/>
    <property type="project" value="UniProtKB-UniRule"/>
</dbReference>
<keyword evidence="7 12" id="KW-0862">Zinc</keyword>
<keyword evidence="3 12" id="KW-0479">Metal-binding</keyword>
<dbReference type="HAMAP" id="MF_00983">
    <property type="entry name" value="PriA"/>
    <property type="match status" value="1"/>
</dbReference>
<gene>
    <name evidence="12 16" type="primary">priA</name>
    <name evidence="16" type="ORF">F0919_12065</name>
</gene>
<comment type="caution">
    <text evidence="16">The sequence shown here is derived from an EMBL/GenBank/DDBJ whole genome shotgun (WGS) entry which is preliminary data.</text>
</comment>
<name>A0A5M6CDS7_9BACT</name>
<evidence type="ECO:0000256" key="1">
    <source>
        <dbReference type="ARBA" id="ARBA00022515"/>
    </source>
</evidence>
<feature type="binding site" evidence="12">
    <location>
        <position position="526"/>
    </location>
    <ligand>
        <name>Zn(2+)</name>
        <dbReference type="ChEBI" id="CHEBI:29105"/>
        <label>2</label>
    </ligand>
</feature>
<dbReference type="GO" id="GO:0006302">
    <property type="term" value="P:double-strand break repair"/>
    <property type="evidence" value="ECO:0007669"/>
    <property type="project" value="InterPro"/>
</dbReference>
<feature type="domain" description="Helicase ATP-binding" evidence="14">
    <location>
        <begin position="289"/>
        <end position="456"/>
    </location>
</feature>
<evidence type="ECO:0000256" key="3">
    <source>
        <dbReference type="ARBA" id="ARBA00022723"/>
    </source>
</evidence>
<dbReference type="EMBL" id="VWSH01000003">
    <property type="protein sequence ID" value="KAA5533276.1"/>
    <property type="molecule type" value="Genomic_DNA"/>
</dbReference>
<proteinExistence type="inferred from homology"/>
<dbReference type="PROSITE" id="PS51192">
    <property type="entry name" value="HELICASE_ATP_BIND_1"/>
    <property type="match status" value="1"/>
</dbReference>
<keyword evidence="10 12" id="KW-0413">Isomerase</keyword>
<evidence type="ECO:0000256" key="2">
    <source>
        <dbReference type="ARBA" id="ARBA00022705"/>
    </source>
</evidence>
<dbReference type="CDD" id="cd18804">
    <property type="entry name" value="SF2_C_priA"/>
    <property type="match status" value="1"/>
</dbReference>
<dbReference type="GO" id="GO:0006269">
    <property type="term" value="P:DNA replication, synthesis of primer"/>
    <property type="evidence" value="ECO:0007669"/>
    <property type="project" value="UniProtKB-KW"/>
</dbReference>
<dbReference type="InterPro" id="IPR041222">
    <property type="entry name" value="PriA_3primeBD"/>
</dbReference>
<keyword evidence="4 12" id="KW-0547">Nucleotide-binding</keyword>
<keyword evidence="13" id="KW-0175">Coiled coil</keyword>
<dbReference type="FunFam" id="3.40.1440.60:FF:000001">
    <property type="entry name" value="Primosomal protein N"/>
    <property type="match status" value="1"/>
</dbReference>
<dbReference type="FunFam" id="3.40.50.300:FF:000489">
    <property type="entry name" value="Primosome assembly protein PriA"/>
    <property type="match status" value="1"/>
</dbReference>
<keyword evidence="17" id="KW-1185">Reference proteome</keyword>
<dbReference type="GO" id="GO:0006310">
    <property type="term" value="P:DNA recombination"/>
    <property type="evidence" value="ECO:0007669"/>
    <property type="project" value="InterPro"/>
</dbReference>
<feature type="coiled-coil region" evidence="13">
    <location>
        <begin position="720"/>
        <end position="747"/>
    </location>
</feature>
<dbReference type="NCBIfam" id="TIGR00595">
    <property type="entry name" value="priA"/>
    <property type="match status" value="1"/>
</dbReference>
<evidence type="ECO:0000256" key="10">
    <source>
        <dbReference type="ARBA" id="ARBA00023235"/>
    </source>
</evidence>
<evidence type="ECO:0000313" key="16">
    <source>
        <dbReference type="EMBL" id="KAA5533276.1"/>
    </source>
</evidence>
<dbReference type="PROSITE" id="PS51194">
    <property type="entry name" value="HELICASE_CTER"/>
    <property type="match status" value="1"/>
</dbReference>
<dbReference type="Gene3D" id="3.40.1440.60">
    <property type="entry name" value="PriA, 3(prime) DNA-binding domain"/>
    <property type="match status" value="1"/>
</dbReference>
<organism evidence="16 17">
    <name type="scientific">Taibaiella lutea</name>
    <dbReference type="NCBI Taxonomy" id="2608001"/>
    <lineage>
        <taxon>Bacteria</taxon>
        <taxon>Pseudomonadati</taxon>
        <taxon>Bacteroidota</taxon>
        <taxon>Chitinophagia</taxon>
        <taxon>Chitinophagales</taxon>
        <taxon>Chitinophagaceae</taxon>
        <taxon>Taibaiella</taxon>
    </lineage>
</organism>
<feature type="binding site" evidence="12">
    <location>
        <position position="547"/>
    </location>
    <ligand>
        <name>Zn(2+)</name>
        <dbReference type="ChEBI" id="CHEBI:29105"/>
        <label>2</label>
    </ligand>
</feature>
<protein>
    <recommendedName>
        <fullName evidence="12">Replication restart protein PriA</fullName>
    </recommendedName>
    <alternativeName>
        <fullName evidence="12">ATP-dependent DNA helicase PriA</fullName>
        <ecNumber evidence="12">5.6.2.4</ecNumber>
    </alternativeName>
    <alternativeName>
        <fullName evidence="12">DNA 3'-5' helicase PriA</fullName>
    </alternativeName>
</protein>
<evidence type="ECO:0000259" key="14">
    <source>
        <dbReference type="PROSITE" id="PS51192"/>
    </source>
</evidence>
<dbReference type="InterPro" id="IPR027417">
    <property type="entry name" value="P-loop_NTPase"/>
</dbReference>
<dbReference type="InterPro" id="IPR011545">
    <property type="entry name" value="DEAD/DEAH_box_helicase_dom"/>
</dbReference>
<feature type="binding site" evidence="12">
    <location>
        <position position="529"/>
    </location>
    <ligand>
        <name>Zn(2+)</name>
        <dbReference type="ChEBI" id="CHEBI:29105"/>
        <label>2</label>
    </ligand>
</feature>
<comment type="subunit">
    <text evidence="12">Component of the replication restart primosome.</text>
</comment>
<evidence type="ECO:0000256" key="12">
    <source>
        <dbReference type="HAMAP-Rule" id="MF_00983"/>
    </source>
</evidence>
<keyword evidence="8 12" id="KW-0067">ATP-binding</keyword>
<keyword evidence="9 12" id="KW-0238">DNA-binding</keyword>
<dbReference type="AlphaFoldDB" id="A0A5M6CDS7"/>